<proteinExistence type="predicted"/>
<gene>
    <name evidence="1" type="ORF">MMAN_27240</name>
</gene>
<evidence type="ECO:0000313" key="1">
    <source>
        <dbReference type="EMBL" id="BBY38590.1"/>
    </source>
</evidence>
<reference evidence="1 2" key="1">
    <citation type="journal article" date="2019" name="Emerg. Microbes Infect.">
        <title>Comprehensive subspecies identification of 175 nontuberculous mycobacteria species based on 7547 genomic profiles.</title>
        <authorList>
            <person name="Matsumoto Y."/>
            <person name="Kinjo T."/>
            <person name="Motooka D."/>
            <person name="Nabeya D."/>
            <person name="Jung N."/>
            <person name="Uechi K."/>
            <person name="Horii T."/>
            <person name="Iida T."/>
            <person name="Fujita J."/>
            <person name="Nakamura S."/>
        </authorList>
    </citation>
    <scope>NUCLEOTIDE SEQUENCE [LARGE SCALE GENOMIC DNA]</scope>
    <source>
        <strain evidence="1 2">JCM 18113</strain>
    </source>
</reference>
<dbReference type="EMBL" id="AP022590">
    <property type="protein sequence ID" value="BBY38590.1"/>
    <property type="molecule type" value="Genomic_DNA"/>
</dbReference>
<evidence type="ECO:0000313" key="2">
    <source>
        <dbReference type="Proteomes" id="UP000465812"/>
    </source>
</evidence>
<accession>A0ABM7JSQ5</accession>
<dbReference type="Proteomes" id="UP000465812">
    <property type="component" value="Chromosome"/>
</dbReference>
<keyword evidence="2" id="KW-1185">Reference proteome</keyword>
<protein>
    <submittedName>
        <fullName evidence="1">Uncharacterized protein</fullName>
    </submittedName>
</protein>
<name>A0ABM7JSQ5_MYCNT</name>
<sequence>MRSGKDGETAATGVTAACTGGDIRTGSEGAAALTAPAKTSGLIAATPNIGLRVFRSARGRTLAAAELSLRLPPMRTRPS</sequence>
<organism evidence="1 2">
    <name type="scientific">Mycobacterium mantenii</name>
    <dbReference type="NCBI Taxonomy" id="560555"/>
    <lineage>
        <taxon>Bacteria</taxon>
        <taxon>Bacillati</taxon>
        <taxon>Actinomycetota</taxon>
        <taxon>Actinomycetes</taxon>
        <taxon>Mycobacteriales</taxon>
        <taxon>Mycobacteriaceae</taxon>
        <taxon>Mycobacterium</taxon>
        <taxon>Mycobacterium avium complex (MAC)</taxon>
    </lineage>
</organism>